<gene>
    <name evidence="3" type="primary">LOC106475532</name>
</gene>
<dbReference type="InterPro" id="IPR001304">
    <property type="entry name" value="C-type_lectin-like"/>
</dbReference>
<dbReference type="Proteomes" id="UP000694941">
    <property type="component" value="Unplaced"/>
</dbReference>
<dbReference type="PANTHER" id="PTHR22801">
    <property type="entry name" value="LITHOSTATHINE"/>
    <property type="match status" value="1"/>
</dbReference>
<protein>
    <submittedName>
        <fullName evidence="3">C-type lectin domain family 3 member A-like</fullName>
    </submittedName>
</protein>
<evidence type="ECO:0000259" key="1">
    <source>
        <dbReference type="PROSITE" id="PS50041"/>
    </source>
</evidence>
<dbReference type="InterPro" id="IPR050801">
    <property type="entry name" value="Ca-Dep_Lectins_ImmuneDev"/>
</dbReference>
<evidence type="ECO:0000313" key="3">
    <source>
        <dbReference type="RefSeq" id="XP_013791663.1"/>
    </source>
</evidence>
<dbReference type="SMART" id="SM00034">
    <property type="entry name" value="CLECT"/>
    <property type="match status" value="1"/>
</dbReference>
<feature type="domain" description="C-type lectin" evidence="1">
    <location>
        <begin position="8"/>
        <end position="130"/>
    </location>
</feature>
<dbReference type="RefSeq" id="XP_013791663.1">
    <property type="nucleotide sequence ID" value="XM_013936209.1"/>
</dbReference>
<dbReference type="SUPFAM" id="SSF56436">
    <property type="entry name" value="C-type lectin-like"/>
    <property type="match status" value="1"/>
</dbReference>
<feature type="non-terminal residue" evidence="3">
    <location>
        <position position="1"/>
    </location>
</feature>
<evidence type="ECO:0000313" key="2">
    <source>
        <dbReference type="Proteomes" id="UP000694941"/>
    </source>
</evidence>
<sequence>CPTGYSPHNDLCYQVVQTLIPYSVAKTQCAEKGGKLAVVNTIGIRELLKNVAEYQGIRDFIWVGMDDQEEEGKWIHADSSLVTTDEVATLWLAGEPNGGKTENCGAMLGLKWDYQLGDSICSNNQAFFCQFLLESFNQTI</sequence>
<name>A0ABM1BZM1_LIMPO</name>
<dbReference type="GeneID" id="106475532"/>
<dbReference type="PROSITE" id="PS50041">
    <property type="entry name" value="C_TYPE_LECTIN_2"/>
    <property type="match status" value="1"/>
</dbReference>
<dbReference type="CDD" id="cd00037">
    <property type="entry name" value="CLECT"/>
    <property type="match status" value="1"/>
</dbReference>
<dbReference type="Gene3D" id="3.10.100.10">
    <property type="entry name" value="Mannose-Binding Protein A, subunit A"/>
    <property type="match status" value="1"/>
</dbReference>
<feature type="non-terminal residue" evidence="3">
    <location>
        <position position="140"/>
    </location>
</feature>
<dbReference type="Pfam" id="PF00059">
    <property type="entry name" value="Lectin_C"/>
    <property type="match status" value="1"/>
</dbReference>
<keyword evidence="2" id="KW-1185">Reference proteome</keyword>
<organism evidence="2 3">
    <name type="scientific">Limulus polyphemus</name>
    <name type="common">Atlantic horseshoe crab</name>
    <dbReference type="NCBI Taxonomy" id="6850"/>
    <lineage>
        <taxon>Eukaryota</taxon>
        <taxon>Metazoa</taxon>
        <taxon>Ecdysozoa</taxon>
        <taxon>Arthropoda</taxon>
        <taxon>Chelicerata</taxon>
        <taxon>Merostomata</taxon>
        <taxon>Xiphosura</taxon>
        <taxon>Limulidae</taxon>
        <taxon>Limulus</taxon>
    </lineage>
</organism>
<dbReference type="InterPro" id="IPR016186">
    <property type="entry name" value="C-type_lectin-like/link_sf"/>
</dbReference>
<proteinExistence type="predicted"/>
<dbReference type="PANTHER" id="PTHR22801:SF63">
    <property type="entry name" value="C-TYPE LECTIN DOMAIN-CONTAINING PROTEIN"/>
    <property type="match status" value="1"/>
</dbReference>
<accession>A0ABM1BZM1</accession>
<reference evidence="3" key="1">
    <citation type="submission" date="2025-08" db="UniProtKB">
        <authorList>
            <consortium name="RefSeq"/>
        </authorList>
    </citation>
    <scope>IDENTIFICATION</scope>
    <source>
        <tissue evidence="3">Muscle</tissue>
    </source>
</reference>
<dbReference type="InterPro" id="IPR016187">
    <property type="entry name" value="CTDL_fold"/>
</dbReference>